<evidence type="ECO:0000313" key="2">
    <source>
        <dbReference type="Proteomes" id="UP000198727"/>
    </source>
</evidence>
<dbReference type="OrthoDB" id="3397289at2"/>
<proteinExistence type="predicted"/>
<protein>
    <submittedName>
        <fullName evidence="1">Uncharacterized protein</fullName>
    </submittedName>
</protein>
<dbReference type="Proteomes" id="UP000198727">
    <property type="component" value="Unassembled WGS sequence"/>
</dbReference>
<keyword evidence="2" id="KW-1185">Reference proteome</keyword>
<name>A0A1I5V1F9_9PSEU</name>
<dbReference type="AlphaFoldDB" id="A0A1I5V1F9"/>
<dbReference type="EMBL" id="FOWW01000004">
    <property type="protein sequence ID" value="SFQ01330.1"/>
    <property type="molecule type" value="Genomic_DNA"/>
</dbReference>
<gene>
    <name evidence="1" type="ORF">SAMN05421810_104193</name>
</gene>
<evidence type="ECO:0000313" key="1">
    <source>
        <dbReference type="EMBL" id="SFQ01330.1"/>
    </source>
</evidence>
<sequence>MNLLRRLFGDESPPDLAGALEPGEHVVSSAAVESGGVVAVTALGLWVPGPDGVRRIGWHLVDKVVWKLGVLAVTEAEEVGRAGAAVVLADRPPARFVLPRPGALPKHVRQRVDGSIRGRYRKELPGGGGWFVLRKVPGRDGVVLQVRPDPEADPEPLAEMAREAAARLVDTAE</sequence>
<dbReference type="STRING" id="587909.SAMN05421810_104193"/>
<accession>A0A1I5V1F9</accession>
<organism evidence="1 2">
    <name type="scientific">Amycolatopsis arida</name>
    <dbReference type="NCBI Taxonomy" id="587909"/>
    <lineage>
        <taxon>Bacteria</taxon>
        <taxon>Bacillati</taxon>
        <taxon>Actinomycetota</taxon>
        <taxon>Actinomycetes</taxon>
        <taxon>Pseudonocardiales</taxon>
        <taxon>Pseudonocardiaceae</taxon>
        <taxon>Amycolatopsis</taxon>
    </lineage>
</organism>
<dbReference type="RefSeq" id="WP_092530582.1">
    <property type="nucleotide sequence ID" value="NZ_FOWW01000004.1"/>
</dbReference>
<reference evidence="2" key="1">
    <citation type="submission" date="2016-10" db="EMBL/GenBank/DDBJ databases">
        <authorList>
            <person name="Varghese N."/>
            <person name="Submissions S."/>
        </authorList>
    </citation>
    <scope>NUCLEOTIDE SEQUENCE [LARGE SCALE GENOMIC DNA]</scope>
    <source>
        <strain evidence="2">CGMCC 4.5579</strain>
    </source>
</reference>